<dbReference type="OrthoDB" id="6475306at2"/>
<dbReference type="Pfam" id="PF06183">
    <property type="entry name" value="DinI"/>
    <property type="match status" value="1"/>
</dbReference>
<organism evidence="1 2">
    <name type="scientific">Biostraticola tofi</name>
    <dbReference type="NCBI Taxonomy" id="466109"/>
    <lineage>
        <taxon>Bacteria</taxon>
        <taxon>Pseudomonadati</taxon>
        <taxon>Pseudomonadota</taxon>
        <taxon>Gammaproteobacteria</taxon>
        <taxon>Enterobacterales</taxon>
        <taxon>Bruguierivoracaceae</taxon>
        <taxon>Biostraticola</taxon>
    </lineage>
</organism>
<dbReference type="PANTHER" id="PTHR36572:SF3">
    <property type="entry name" value="VIRULENCE PROTEIN MSGA"/>
    <property type="match status" value="1"/>
</dbReference>
<evidence type="ECO:0000313" key="2">
    <source>
        <dbReference type="Proteomes" id="UP000295719"/>
    </source>
</evidence>
<protein>
    <submittedName>
        <fullName evidence="1">DinI-like family protein</fullName>
    </submittedName>
</protein>
<dbReference type="InterPro" id="IPR010391">
    <property type="entry name" value="DNA_damage-inducible_DinI-like"/>
</dbReference>
<dbReference type="Proteomes" id="UP000295719">
    <property type="component" value="Unassembled WGS sequence"/>
</dbReference>
<sequence length="80" mass="9127">MQVTLIYDKRNVGMVRDASSRIEAELTKRVQRVFADAEVKVKPMQRNGLDTDASKSDKAILARIVEEMFDDAAEWLTPEE</sequence>
<accession>A0A4R3YPY0</accession>
<proteinExistence type="predicted"/>
<dbReference type="RefSeq" id="WP_131866834.1">
    <property type="nucleotide sequence ID" value="NZ_SMCR01000010.1"/>
</dbReference>
<dbReference type="AlphaFoldDB" id="A0A4R3YPY0"/>
<dbReference type="EMBL" id="SMCR01000010">
    <property type="protein sequence ID" value="TCV92973.1"/>
    <property type="molecule type" value="Genomic_DNA"/>
</dbReference>
<dbReference type="Gene3D" id="3.30.910.10">
    <property type="entry name" value="DinI-like"/>
    <property type="match status" value="1"/>
</dbReference>
<evidence type="ECO:0000313" key="1">
    <source>
        <dbReference type="EMBL" id="TCV92973.1"/>
    </source>
</evidence>
<dbReference type="SUPFAM" id="SSF54857">
    <property type="entry name" value="DNA damage-inducible protein DinI"/>
    <property type="match status" value="1"/>
</dbReference>
<keyword evidence="2" id="KW-1185">Reference proteome</keyword>
<name>A0A4R3YPY0_9GAMM</name>
<comment type="caution">
    <text evidence="1">The sequence shown here is derived from an EMBL/GenBank/DDBJ whole genome shotgun (WGS) entry which is preliminary data.</text>
</comment>
<dbReference type="InterPro" id="IPR036687">
    <property type="entry name" value="DinI-like_sf"/>
</dbReference>
<gene>
    <name evidence="1" type="ORF">EDC52_1105</name>
</gene>
<reference evidence="1 2" key="1">
    <citation type="submission" date="2019-03" db="EMBL/GenBank/DDBJ databases">
        <title>Genomic Encyclopedia of Type Strains, Phase IV (KMG-IV): sequencing the most valuable type-strain genomes for metagenomic binning, comparative biology and taxonomic classification.</title>
        <authorList>
            <person name="Goeker M."/>
        </authorList>
    </citation>
    <scope>NUCLEOTIDE SEQUENCE [LARGE SCALE GENOMIC DNA]</scope>
    <source>
        <strain evidence="1 2">DSM 19580</strain>
    </source>
</reference>
<dbReference type="PANTHER" id="PTHR36572">
    <property type="entry name" value="DNA DAMAGE-INDUCIBLE PROTEIN I-RELATED"/>
    <property type="match status" value="1"/>
</dbReference>